<dbReference type="HAMAP" id="MF_00161">
    <property type="entry name" value="LspA"/>
    <property type="match status" value="1"/>
</dbReference>
<accession>E4RLV4</accession>
<feature type="transmembrane region" description="Helical" evidence="9">
    <location>
        <begin position="122"/>
        <end position="142"/>
    </location>
</feature>
<dbReference type="PROSITE" id="PS00855">
    <property type="entry name" value="SPASE_II"/>
    <property type="match status" value="1"/>
</dbReference>
<dbReference type="HOGENOM" id="CLU_083252_3_0_9"/>
<dbReference type="EC" id="3.4.23.36" evidence="9"/>
<dbReference type="Pfam" id="PF01252">
    <property type="entry name" value="Peptidase_A8"/>
    <property type="match status" value="1"/>
</dbReference>
<organism evidence="12 13">
    <name type="scientific">Halanaerobium hydrogeniformans</name>
    <name type="common">Halanaerobium sp. (strain sapolanicus)</name>
    <dbReference type="NCBI Taxonomy" id="656519"/>
    <lineage>
        <taxon>Bacteria</taxon>
        <taxon>Bacillati</taxon>
        <taxon>Bacillota</taxon>
        <taxon>Clostridia</taxon>
        <taxon>Halanaerobiales</taxon>
        <taxon>Halanaerobiaceae</taxon>
        <taxon>Halanaerobium</taxon>
    </lineage>
</organism>
<proteinExistence type="inferred from homology"/>
<comment type="similarity">
    <text evidence="1 9 11">Belongs to the peptidase A8 family.</text>
</comment>
<evidence type="ECO:0000256" key="7">
    <source>
        <dbReference type="ARBA" id="ARBA00022989"/>
    </source>
</evidence>
<keyword evidence="5 9" id="KW-0064">Aspartyl protease</keyword>
<evidence type="ECO:0000256" key="6">
    <source>
        <dbReference type="ARBA" id="ARBA00022801"/>
    </source>
</evidence>
<comment type="caution">
    <text evidence="9">Lacks conserved residue(s) required for the propagation of feature annotation.</text>
</comment>
<evidence type="ECO:0000256" key="9">
    <source>
        <dbReference type="HAMAP-Rule" id="MF_00161"/>
    </source>
</evidence>
<comment type="subcellular location">
    <subcellularLocation>
        <location evidence="9">Cell membrane</location>
        <topology evidence="9">Multi-pass membrane protein</topology>
    </subcellularLocation>
</comment>
<comment type="pathway">
    <text evidence="9">Protein modification; lipoprotein biosynthesis (signal peptide cleavage).</text>
</comment>
<feature type="active site" evidence="9">
    <location>
        <position position="111"/>
    </location>
</feature>
<feature type="transmembrane region" description="Helical" evidence="9">
    <location>
        <begin position="87"/>
        <end position="110"/>
    </location>
</feature>
<dbReference type="STRING" id="656519.Halsa_1593"/>
<dbReference type="PRINTS" id="PR00781">
    <property type="entry name" value="LIPOSIGPTASE"/>
</dbReference>
<keyword evidence="13" id="KW-1185">Reference proteome</keyword>
<evidence type="ECO:0000256" key="5">
    <source>
        <dbReference type="ARBA" id="ARBA00022750"/>
    </source>
</evidence>
<keyword evidence="12" id="KW-0449">Lipoprotein</keyword>
<sequence>MWIAIFSSLIIFLDQITKFLIRNHLIEYQEINIITEFLSLRFIKNKGAAFGILEGQRYFFIIVTFLFYILIYYLYKKELSDHWTAKSALIFLLGGSVGNLIDRIAFHYVIDFIAIANFPVFNFADIFIFFGILLLLINLLFIEN</sequence>
<dbReference type="eggNOG" id="COG0597">
    <property type="taxonomic scope" value="Bacteria"/>
</dbReference>
<dbReference type="RefSeq" id="WP_013406095.1">
    <property type="nucleotide sequence ID" value="NC_014654.1"/>
</dbReference>
<name>E4RLV4_HALHG</name>
<keyword evidence="3 9" id="KW-0645">Protease</keyword>
<evidence type="ECO:0000313" key="13">
    <source>
        <dbReference type="Proteomes" id="UP000007434"/>
    </source>
</evidence>
<reference evidence="12 13" key="2">
    <citation type="journal article" date="2011" name="J. Bacteriol.">
        <title>Complete Genome Sequence of the Haloalkaliphilic, Hydrogen Producing Halanaerobium hydrogenoformans.</title>
        <authorList>
            <person name="Brown S.D."/>
            <person name="Begemann M.B."/>
            <person name="Mormile M.R."/>
            <person name="Wall J.D."/>
            <person name="Han C.S."/>
            <person name="Goodwin L.A."/>
            <person name="Pitluck S."/>
            <person name="Land M.L."/>
            <person name="Hauser L.J."/>
            <person name="Elias D.A."/>
        </authorList>
    </citation>
    <scope>NUCLEOTIDE SEQUENCE [LARGE SCALE GENOMIC DNA]</scope>
    <source>
        <strain evidence="13">sapolanicus</strain>
    </source>
</reference>
<evidence type="ECO:0000256" key="11">
    <source>
        <dbReference type="RuleBase" id="RU004181"/>
    </source>
</evidence>
<keyword evidence="6 9" id="KW-0378">Hydrolase</keyword>
<evidence type="ECO:0000256" key="4">
    <source>
        <dbReference type="ARBA" id="ARBA00022692"/>
    </source>
</evidence>
<dbReference type="NCBIfam" id="TIGR00077">
    <property type="entry name" value="lspA"/>
    <property type="match status" value="1"/>
</dbReference>
<evidence type="ECO:0000256" key="8">
    <source>
        <dbReference type="ARBA" id="ARBA00023136"/>
    </source>
</evidence>
<evidence type="ECO:0000256" key="1">
    <source>
        <dbReference type="ARBA" id="ARBA00006139"/>
    </source>
</evidence>
<reference evidence="12 13" key="1">
    <citation type="submission" date="2010-11" db="EMBL/GenBank/DDBJ databases">
        <title>Complete sequence of Halanaerobium sp. sapolanicus.</title>
        <authorList>
            <consortium name="US DOE Joint Genome Institute"/>
            <person name="Lucas S."/>
            <person name="Copeland A."/>
            <person name="Lapidus A."/>
            <person name="Cheng J.-F."/>
            <person name="Bruce D."/>
            <person name="Goodwin L."/>
            <person name="Pitluck S."/>
            <person name="Davenport K."/>
            <person name="Detter J.C."/>
            <person name="Han C."/>
            <person name="Tapia R."/>
            <person name="Land M."/>
            <person name="Hauser L."/>
            <person name="Jeffries C."/>
            <person name="Kyrpides N."/>
            <person name="Ivanova N."/>
            <person name="Mikhailova N."/>
            <person name="Begemann M.B."/>
            <person name="Mormile M.R."/>
            <person name="Wall J.D."/>
            <person name="Elias D.A."/>
            <person name="Woyke T."/>
        </authorList>
    </citation>
    <scope>NUCLEOTIDE SEQUENCE [LARGE SCALE GENOMIC DNA]</scope>
    <source>
        <strain evidence="13">sapolanicus</strain>
    </source>
</reference>
<dbReference type="GO" id="GO:0005886">
    <property type="term" value="C:plasma membrane"/>
    <property type="evidence" value="ECO:0007669"/>
    <property type="project" value="UniProtKB-SubCell"/>
</dbReference>
<feature type="active site" evidence="9">
    <location>
        <position position="125"/>
    </location>
</feature>
<protein>
    <recommendedName>
        <fullName evidence="9">Lipoprotein signal peptidase</fullName>
        <ecNumber evidence="9">3.4.23.36</ecNumber>
    </recommendedName>
    <alternativeName>
        <fullName evidence="9">Prolipoprotein signal peptidase</fullName>
    </alternativeName>
    <alternativeName>
        <fullName evidence="9">Signal peptidase II</fullName>
        <shortName evidence="9">SPase II</shortName>
    </alternativeName>
</protein>
<evidence type="ECO:0000256" key="10">
    <source>
        <dbReference type="RuleBase" id="RU000594"/>
    </source>
</evidence>
<evidence type="ECO:0000256" key="3">
    <source>
        <dbReference type="ARBA" id="ARBA00022670"/>
    </source>
</evidence>
<dbReference type="InterPro" id="IPR001872">
    <property type="entry name" value="Peptidase_A8"/>
</dbReference>
<keyword evidence="8 9" id="KW-0472">Membrane</keyword>
<evidence type="ECO:0000256" key="2">
    <source>
        <dbReference type="ARBA" id="ARBA00022475"/>
    </source>
</evidence>
<keyword evidence="7 9" id="KW-1133">Transmembrane helix</keyword>
<dbReference type="GO" id="GO:0006508">
    <property type="term" value="P:proteolysis"/>
    <property type="evidence" value="ECO:0007669"/>
    <property type="project" value="UniProtKB-KW"/>
</dbReference>
<dbReference type="AlphaFoldDB" id="E4RLV4"/>
<dbReference type="UniPathway" id="UPA00665"/>
<dbReference type="OrthoDB" id="9810259at2"/>
<comment type="function">
    <text evidence="9 10">This protein specifically catalyzes the removal of signal peptides from prolipoproteins.</text>
</comment>
<gene>
    <name evidence="9" type="primary">lspA</name>
    <name evidence="12" type="ordered locus">Halsa_1593</name>
</gene>
<dbReference type="GO" id="GO:0004190">
    <property type="term" value="F:aspartic-type endopeptidase activity"/>
    <property type="evidence" value="ECO:0007669"/>
    <property type="project" value="UniProtKB-UniRule"/>
</dbReference>
<dbReference type="Proteomes" id="UP000007434">
    <property type="component" value="Chromosome"/>
</dbReference>
<evidence type="ECO:0000313" key="12">
    <source>
        <dbReference type="EMBL" id="ADQ15018.1"/>
    </source>
</evidence>
<keyword evidence="2 9" id="KW-1003">Cell membrane</keyword>
<feature type="transmembrane region" description="Helical" evidence="9">
    <location>
        <begin position="58"/>
        <end position="75"/>
    </location>
</feature>
<dbReference type="EMBL" id="CP002304">
    <property type="protein sequence ID" value="ADQ15018.1"/>
    <property type="molecule type" value="Genomic_DNA"/>
</dbReference>
<dbReference type="PANTHER" id="PTHR33695">
    <property type="entry name" value="LIPOPROTEIN SIGNAL PEPTIDASE"/>
    <property type="match status" value="1"/>
</dbReference>
<dbReference type="KEGG" id="has:Halsa_1593"/>
<keyword evidence="4 9" id="KW-0812">Transmembrane</keyword>
<comment type="catalytic activity">
    <reaction evidence="9 10">
        <text>Release of signal peptides from bacterial membrane prolipoproteins. Hydrolyzes -Xaa-Yaa-Zaa-|-(S,diacylglyceryl)Cys-, in which Xaa is hydrophobic (preferably Leu), and Yaa (Ala or Ser) and Zaa (Gly or Ala) have small, neutral side chains.</text>
        <dbReference type="EC" id="3.4.23.36"/>
    </reaction>
</comment>
<dbReference type="PANTHER" id="PTHR33695:SF1">
    <property type="entry name" value="LIPOPROTEIN SIGNAL PEPTIDASE"/>
    <property type="match status" value="1"/>
</dbReference>